<proteinExistence type="predicted"/>
<dbReference type="Proteomes" id="UP000323506">
    <property type="component" value="Chromosome A09"/>
</dbReference>
<reference evidence="1 2" key="1">
    <citation type="submission" date="2019-06" db="EMBL/GenBank/DDBJ databases">
        <title>WGS assembly of Gossypium darwinii.</title>
        <authorList>
            <person name="Chen Z.J."/>
            <person name="Sreedasyam A."/>
            <person name="Ando A."/>
            <person name="Song Q."/>
            <person name="De L."/>
            <person name="Hulse-Kemp A."/>
            <person name="Ding M."/>
            <person name="Ye W."/>
            <person name="Kirkbride R."/>
            <person name="Jenkins J."/>
            <person name="Plott C."/>
            <person name="Lovell J."/>
            <person name="Lin Y.-M."/>
            <person name="Vaughn R."/>
            <person name="Liu B."/>
            <person name="Li W."/>
            <person name="Simpson S."/>
            <person name="Scheffler B."/>
            <person name="Saski C."/>
            <person name="Grover C."/>
            <person name="Hu G."/>
            <person name="Conover J."/>
            <person name="Carlson J."/>
            <person name="Shu S."/>
            <person name="Boston L."/>
            <person name="Williams M."/>
            <person name="Peterson D."/>
            <person name="Mcgee K."/>
            <person name="Jones D."/>
            <person name="Wendel J."/>
            <person name="Stelly D."/>
            <person name="Grimwood J."/>
            <person name="Schmutz J."/>
        </authorList>
    </citation>
    <scope>NUCLEOTIDE SEQUENCE [LARGE SCALE GENOMIC DNA]</scope>
    <source>
        <strain evidence="1">1808015.09</strain>
    </source>
</reference>
<accession>A0A5D2FEM3</accession>
<protein>
    <submittedName>
        <fullName evidence="1">Uncharacterized protein</fullName>
    </submittedName>
</protein>
<dbReference type="AlphaFoldDB" id="A0A5D2FEM3"/>
<organism evidence="1 2">
    <name type="scientific">Gossypium darwinii</name>
    <name type="common">Darwin's cotton</name>
    <name type="synonym">Gossypium barbadense var. darwinii</name>
    <dbReference type="NCBI Taxonomy" id="34276"/>
    <lineage>
        <taxon>Eukaryota</taxon>
        <taxon>Viridiplantae</taxon>
        <taxon>Streptophyta</taxon>
        <taxon>Embryophyta</taxon>
        <taxon>Tracheophyta</taxon>
        <taxon>Spermatophyta</taxon>
        <taxon>Magnoliopsida</taxon>
        <taxon>eudicotyledons</taxon>
        <taxon>Gunneridae</taxon>
        <taxon>Pentapetalae</taxon>
        <taxon>rosids</taxon>
        <taxon>malvids</taxon>
        <taxon>Malvales</taxon>
        <taxon>Malvaceae</taxon>
        <taxon>Malvoideae</taxon>
        <taxon>Gossypium</taxon>
    </lineage>
</organism>
<evidence type="ECO:0000313" key="2">
    <source>
        <dbReference type="Proteomes" id="UP000323506"/>
    </source>
</evidence>
<dbReference type="EMBL" id="CM017696">
    <property type="protein sequence ID" value="TYH03029.1"/>
    <property type="molecule type" value="Genomic_DNA"/>
</dbReference>
<gene>
    <name evidence="1" type="ORF">ES288_A09G188100v1</name>
</gene>
<name>A0A5D2FEM3_GOSDA</name>
<keyword evidence="2" id="KW-1185">Reference proteome</keyword>
<evidence type="ECO:0000313" key="1">
    <source>
        <dbReference type="EMBL" id="TYH03029.1"/>
    </source>
</evidence>
<sequence>MYFASICFEVDLTWPIKYLRGFQTFKAMDLQQTAKF</sequence>